<dbReference type="OrthoDB" id="9777638at2"/>
<dbReference type="GO" id="GO:0008757">
    <property type="term" value="F:S-adenosylmethionine-dependent methyltransferase activity"/>
    <property type="evidence" value="ECO:0007669"/>
    <property type="project" value="InterPro"/>
</dbReference>
<evidence type="ECO:0000259" key="4">
    <source>
        <dbReference type="Pfam" id="PF08241"/>
    </source>
</evidence>
<dbReference type="CDD" id="cd02440">
    <property type="entry name" value="AdoMet_MTases"/>
    <property type="match status" value="1"/>
</dbReference>
<dbReference type="RefSeq" id="WP_023003326.1">
    <property type="nucleotide sequence ID" value="NZ_CP045617.1"/>
</dbReference>
<gene>
    <name evidence="5" type="ORF">LAL4801_02209</name>
</gene>
<reference evidence="6" key="1">
    <citation type="submission" date="2015-07" db="EMBL/GenBank/DDBJ databases">
        <authorList>
            <person name="Rodrigo-Torres Lidia"/>
            <person name="Arahal R.David."/>
        </authorList>
    </citation>
    <scope>NUCLEOTIDE SEQUENCE [LARGE SCALE GENOMIC DNA]</scope>
    <source>
        <strain evidence="6">CECT 4801</strain>
    </source>
</reference>
<keyword evidence="1 5" id="KW-0489">Methyltransferase</keyword>
<dbReference type="KEGG" id="lagg:B0E33_18430"/>
<dbReference type="PANTHER" id="PTHR43464:SF19">
    <property type="entry name" value="UBIQUINONE BIOSYNTHESIS O-METHYLTRANSFERASE, MITOCHONDRIAL"/>
    <property type="match status" value="1"/>
</dbReference>
<dbReference type="InterPro" id="IPR013216">
    <property type="entry name" value="Methyltransf_11"/>
</dbReference>
<sequence length="279" mass="30544">MNSPVLIKDATSLVTSPLGSERIADLQGYIGRNRFLPVPPSEDNFVGDGDYLAIGTEFLGHFIDLGGLRAHERVLDVGCGIGRMAVPLTQYLDPDTARYVGIDPASAGIQWCTRNIGSVYPNFRFMHLDIANALYNPDGYIRGTEIALPFANGSFDFAIMTSVVTHLPSEEILPYFREISRLMELGGRLFLSAFVIAPDRGEGLIPRVVFRRDGEGPAWYGNPQAPLAAVAFDDGFLDRALETAGFEIALKRFGHWRGGNGAPHYQDFFVAVKTSRGVS</sequence>
<dbReference type="GO" id="GO:0032259">
    <property type="term" value="P:methylation"/>
    <property type="evidence" value="ECO:0007669"/>
    <property type="project" value="UniProtKB-KW"/>
</dbReference>
<dbReference type="SUPFAM" id="SSF53335">
    <property type="entry name" value="S-adenosyl-L-methionine-dependent methyltransferases"/>
    <property type="match status" value="1"/>
</dbReference>
<dbReference type="EC" id="2.1.1.-" evidence="5"/>
<evidence type="ECO:0000313" key="6">
    <source>
        <dbReference type="Proteomes" id="UP000048926"/>
    </source>
</evidence>
<dbReference type="PANTHER" id="PTHR43464">
    <property type="entry name" value="METHYLTRANSFERASE"/>
    <property type="match status" value="1"/>
</dbReference>
<dbReference type="Proteomes" id="UP000048926">
    <property type="component" value="Unassembled WGS sequence"/>
</dbReference>
<proteinExistence type="predicted"/>
<dbReference type="Pfam" id="PF08241">
    <property type="entry name" value="Methyltransf_11"/>
    <property type="match status" value="1"/>
</dbReference>
<keyword evidence="6" id="KW-1185">Reference proteome</keyword>
<keyword evidence="2 5" id="KW-0808">Transferase</keyword>
<accession>A0A0M6Y3A1</accession>
<protein>
    <submittedName>
        <fullName evidence="5">Phthiotriol/phenolphthiotriol dimycocerosates methyltransferase</fullName>
        <ecNumber evidence="5">2.1.1.-</ecNumber>
    </submittedName>
</protein>
<evidence type="ECO:0000313" key="5">
    <source>
        <dbReference type="EMBL" id="CTQ43767.1"/>
    </source>
</evidence>
<dbReference type="Gene3D" id="3.40.50.150">
    <property type="entry name" value="Vaccinia Virus protein VP39"/>
    <property type="match status" value="1"/>
</dbReference>
<organism evidence="5 6">
    <name type="scientific">Roseibium aggregatum</name>
    <dbReference type="NCBI Taxonomy" id="187304"/>
    <lineage>
        <taxon>Bacteria</taxon>
        <taxon>Pseudomonadati</taxon>
        <taxon>Pseudomonadota</taxon>
        <taxon>Alphaproteobacteria</taxon>
        <taxon>Hyphomicrobiales</taxon>
        <taxon>Stappiaceae</taxon>
        <taxon>Roseibium</taxon>
    </lineage>
</organism>
<dbReference type="EMBL" id="CXST01000001">
    <property type="protein sequence ID" value="CTQ43767.1"/>
    <property type="molecule type" value="Genomic_DNA"/>
</dbReference>
<feature type="domain" description="Methyltransferase type 11" evidence="4">
    <location>
        <begin position="75"/>
        <end position="191"/>
    </location>
</feature>
<evidence type="ECO:0000256" key="2">
    <source>
        <dbReference type="ARBA" id="ARBA00022679"/>
    </source>
</evidence>
<name>A0A0M6Y3A1_9HYPH</name>
<keyword evidence="3" id="KW-0949">S-adenosyl-L-methionine</keyword>
<dbReference type="STRING" id="187304.B0E33_18430"/>
<evidence type="ECO:0000256" key="1">
    <source>
        <dbReference type="ARBA" id="ARBA00022603"/>
    </source>
</evidence>
<evidence type="ECO:0000256" key="3">
    <source>
        <dbReference type="ARBA" id="ARBA00022691"/>
    </source>
</evidence>
<dbReference type="InterPro" id="IPR029063">
    <property type="entry name" value="SAM-dependent_MTases_sf"/>
</dbReference>
<dbReference type="AlphaFoldDB" id="A0A0M6Y3A1"/>